<dbReference type="EMBL" id="CAJVPI010000200">
    <property type="protein sequence ID" value="CAG8499551.1"/>
    <property type="molecule type" value="Genomic_DNA"/>
</dbReference>
<protein>
    <submittedName>
        <fullName evidence="1">1132_t:CDS:1</fullName>
    </submittedName>
</protein>
<evidence type="ECO:0000313" key="2">
    <source>
        <dbReference type="Proteomes" id="UP000789739"/>
    </source>
</evidence>
<dbReference type="Proteomes" id="UP000789739">
    <property type="component" value="Unassembled WGS sequence"/>
</dbReference>
<dbReference type="OrthoDB" id="10386405at2759"/>
<sequence>MDGFKHYCQIFIEGLAKRAYIVQINSHRLWDECKNIIKQLHISLTERISPSKQFAESVNKDQVFHAQPMNQNQVSYMEDIINFIDRLSVDVQLEKRLDEIQLFKMNLVRDDKDPLTLCVIDFWKVFTKTFANPLSCAHATARVAKVLTKHYALLREMNQPPFGKRLHYIIISEHLSGIHLSLQTIYKKVFQEDKIVPNLWDNSSTVALKIKQLKKDIDKMVLRLSATREYIIARNPNESIYLLPVEISLKLQDDFSHFKQLIFDVLDVVIKRLESIKVRSLDVTDKLQAFWKMLNDEPSYYQLVHGLFKLLLYLNEQRLEDSKSVQQFIPEYFIEDTPFDGVKNILECLLKIQGRLIKSLDLLQDKHCVPKLVGEIDSCKVYTADTSRSLTNVDNEEKAERINQSFYYRRTELFSPQTHELPQECLSLDEQFIEIIDHIDELLNGQSEVSLQSSDIECLSYIKRECENELLRAQLKAEYLTDQSIFLITAITNRGQ</sequence>
<accession>A0A9N9F0C0</accession>
<organism evidence="1 2">
    <name type="scientific">Paraglomus brasilianum</name>
    <dbReference type="NCBI Taxonomy" id="144538"/>
    <lineage>
        <taxon>Eukaryota</taxon>
        <taxon>Fungi</taxon>
        <taxon>Fungi incertae sedis</taxon>
        <taxon>Mucoromycota</taxon>
        <taxon>Glomeromycotina</taxon>
        <taxon>Glomeromycetes</taxon>
        <taxon>Paraglomerales</taxon>
        <taxon>Paraglomeraceae</taxon>
        <taxon>Paraglomus</taxon>
    </lineage>
</organism>
<proteinExistence type="predicted"/>
<gene>
    <name evidence="1" type="ORF">PBRASI_LOCUS2534</name>
</gene>
<name>A0A9N9F0C0_9GLOM</name>
<evidence type="ECO:0000313" key="1">
    <source>
        <dbReference type="EMBL" id="CAG8499551.1"/>
    </source>
</evidence>
<comment type="caution">
    <text evidence="1">The sequence shown here is derived from an EMBL/GenBank/DDBJ whole genome shotgun (WGS) entry which is preliminary data.</text>
</comment>
<keyword evidence="2" id="KW-1185">Reference proteome</keyword>
<reference evidence="1" key="1">
    <citation type="submission" date="2021-06" db="EMBL/GenBank/DDBJ databases">
        <authorList>
            <person name="Kallberg Y."/>
            <person name="Tangrot J."/>
            <person name="Rosling A."/>
        </authorList>
    </citation>
    <scope>NUCLEOTIDE SEQUENCE</scope>
    <source>
        <strain evidence="1">BR232B</strain>
    </source>
</reference>
<dbReference type="AlphaFoldDB" id="A0A9N9F0C0"/>